<reference evidence="3 4" key="1">
    <citation type="submission" date="2018-11" db="EMBL/GenBank/DDBJ databases">
        <authorList>
            <consortium name="Pathogen Informatics"/>
        </authorList>
    </citation>
    <scope>NUCLEOTIDE SEQUENCE [LARGE SCALE GENOMIC DNA]</scope>
</reference>
<dbReference type="PROSITE" id="PS00107">
    <property type="entry name" value="PROTEIN_KINASE_ATP"/>
    <property type="match status" value="1"/>
</dbReference>
<dbReference type="Gene3D" id="1.10.510.10">
    <property type="entry name" value="Transferase(Phosphotransferase) domain 1"/>
    <property type="match status" value="1"/>
</dbReference>
<dbReference type="OrthoDB" id="4062651at2759"/>
<evidence type="ECO:0000259" key="2">
    <source>
        <dbReference type="PROSITE" id="PS50011"/>
    </source>
</evidence>
<dbReference type="EMBL" id="UYRR01034887">
    <property type="protein sequence ID" value="VDK62614.1"/>
    <property type="molecule type" value="Genomic_DNA"/>
</dbReference>
<dbReference type="SMART" id="SM00220">
    <property type="entry name" value="S_TKc"/>
    <property type="match status" value="1"/>
</dbReference>
<dbReference type="InterPro" id="IPR050235">
    <property type="entry name" value="CK1_Ser-Thr_kinase"/>
</dbReference>
<dbReference type="InterPro" id="IPR000719">
    <property type="entry name" value="Prot_kinase_dom"/>
</dbReference>
<gene>
    <name evidence="3" type="ORF">ASIM_LOCUS18005</name>
</gene>
<protein>
    <recommendedName>
        <fullName evidence="2">Protein kinase domain-containing protein</fullName>
    </recommendedName>
</protein>
<feature type="domain" description="Protein kinase" evidence="2">
    <location>
        <begin position="50"/>
        <end position="331"/>
    </location>
</feature>
<evidence type="ECO:0000313" key="4">
    <source>
        <dbReference type="Proteomes" id="UP000267096"/>
    </source>
</evidence>
<dbReference type="AlphaFoldDB" id="A0A3P6T6Z6"/>
<evidence type="ECO:0000313" key="3">
    <source>
        <dbReference type="EMBL" id="VDK62614.1"/>
    </source>
</evidence>
<dbReference type="Proteomes" id="UP000267096">
    <property type="component" value="Unassembled WGS sequence"/>
</dbReference>
<accession>A0A3P6T6Z6</accession>
<dbReference type="SUPFAM" id="SSF56112">
    <property type="entry name" value="Protein kinase-like (PK-like)"/>
    <property type="match status" value="1"/>
</dbReference>
<dbReference type="PROSITE" id="PS50011">
    <property type="entry name" value="PROTEIN_KINASE_DOM"/>
    <property type="match status" value="1"/>
</dbReference>
<keyword evidence="4" id="KW-1185">Reference proteome</keyword>
<name>A0A3P6T6Z6_ANISI</name>
<evidence type="ECO:0000256" key="1">
    <source>
        <dbReference type="PROSITE-ProRule" id="PRU10141"/>
    </source>
</evidence>
<feature type="binding site" evidence="1">
    <location>
        <position position="78"/>
    </location>
    <ligand>
        <name>ATP</name>
        <dbReference type="ChEBI" id="CHEBI:30616"/>
    </ligand>
</feature>
<proteinExistence type="predicted"/>
<dbReference type="GO" id="GO:0005524">
    <property type="term" value="F:ATP binding"/>
    <property type="evidence" value="ECO:0007669"/>
    <property type="project" value="UniProtKB-UniRule"/>
</dbReference>
<dbReference type="InterPro" id="IPR011009">
    <property type="entry name" value="Kinase-like_dom_sf"/>
</dbReference>
<dbReference type="PANTHER" id="PTHR11909">
    <property type="entry name" value="CASEIN KINASE-RELATED"/>
    <property type="match status" value="1"/>
</dbReference>
<sequence length="400" mass="46114">MRAYSLCIPLIELAYYHEIRIGYFRRDTDLKNDTSTEIDEILYGKNTVAYHLERFLGRGGYGEVYECRTGDNKTYALKRENIRRTHMTTEVEGIHDTYMFVVMSLLGKDLSKLRKDCPTKTFSLGTALRLGIMTLSAIKELHEISIVSRLEFPLFHRKPETRVFDFRDIKPSNFAIGRGDERRNIFLFDFGLSRVYKNKAIQTNHFKDGSIIPPSANAGFKGTTRYASIRAHQKKELGRSDDLESWLYVNVEFSTGRLPWKSGKGKQAARRHSKERTLQMKKMIRIGTKRTLFFKNCPQILDQIFAMIDALEFESEPPYDQIKFMFEKTMLESDVRWIDAFDWESGAALLPPPLNKIMAPSQSQISTYAKSIGSTYAKTSLTASTQTSSIEIDEPLLFQY</sequence>
<dbReference type="InterPro" id="IPR017441">
    <property type="entry name" value="Protein_kinase_ATP_BS"/>
</dbReference>
<organism evidence="3 4">
    <name type="scientific">Anisakis simplex</name>
    <name type="common">Herring worm</name>
    <dbReference type="NCBI Taxonomy" id="6269"/>
    <lineage>
        <taxon>Eukaryota</taxon>
        <taxon>Metazoa</taxon>
        <taxon>Ecdysozoa</taxon>
        <taxon>Nematoda</taxon>
        <taxon>Chromadorea</taxon>
        <taxon>Rhabditida</taxon>
        <taxon>Spirurina</taxon>
        <taxon>Ascaridomorpha</taxon>
        <taxon>Ascaridoidea</taxon>
        <taxon>Anisakidae</taxon>
        <taxon>Anisakis</taxon>
        <taxon>Anisakis simplex complex</taxon>
    </lineage>
</organism>
<keyword evidence="1" id="KW-0547">Nucleotide-binding</keyword>
<keyword evidence="1" id="KW-0067">ATP-binding</keyword>
<dbReference type="GO" id="GO:0004672">
    <property type="term" value="F:protein kinase activity"/>
    <property type="evidence" value="ECO:0007669"/>
    <property type="project" value="InterPro"/>
</dbReference>